<dbReference type="PANTHER" id="PTHR30093">
    <property type="entry name" value="GENERAL SECRETION PATHWAY PROTEIN G"/>
    <property type="match status" value="1"/>
</dbReference>
<dbReference type="InterPro" id="IPR027558">
    <property type="entry name" value="Pre_pil_HX9DG_C"/>
</dbReference>
<evidence type="ECO:0000313" key="3">
    <source>
        <dbReference type="Proteomes" id="UP000199518"/>
    </source>
</evidence>
<dbReference type="InterPro" id="IPR011453">
    <property type="entry name" value="DUF1559"/>
</dbReference>
<evidence type="ECO:0000313" key="2">
    <source>
        <dbReference type="EMBL" id="SFI09537.1"/>
    </source>
</evidence>
<dbReference type="PROSITE" id="PS00409">
    <property type="entry name" value="PROKAR_NTER_METHYL"/>
    <property type="match status" value="1"/>
</dbReference>
<dbReference type="InterPro" id="IPR045584">
    <property type="entry name" value="Pilin-like"/>
</dbReference>
<sequence length="318" mass="34253">MHRPRKSGFTLIELLVVIAIIAILIALLLPAVQQAREAARRSQCKNNLKQIGLAMHNYHDVANFLPIASMTGTGTTSSTGGQSGYVWMRYIMPYMDQTALYNSWNEGLIYTDNATRTNGLTNYDILKTTVVGLLCPSDIRFKAWNNVLNYNYGVNLGNTFIDNASFAGTPAVTAQGGSFKYGGGATGVCYNLRDIIDGTSNTLMVSEFKAGQVANDIRGLIWYQPNVGFSTFTGPNSTVGDWIGGTWCTAAANTTTMPCALTAPAGVTNVYLASRSQHAGGVQTLMCDGAVRFFSNSIDINTWRSLSSRAGGEIVGEF</sequence>
<organism evidence="2 3">
    <name type="scientific">Planctomicrobium piriforme</name>
    <dbReference type="NCBI Taxonomy" id="1576369"/>
    <lineage>
        <taxon>Bacteria</taxon>
        <taxon>Pseudomonadati</taxon>
        <taxon>Planctomycetota</taxon>
        <taxon>Planctomycetia</taxon>
        <taxon>Planctomycetales</taxon>
        <taxon>Planctomycetaceae</taxon>
        <taxon>Planctomicrobium</taxon>
    </lineage>
</organism>
<gene>
    <name evidence="2" type="ORF">SAMN05421753_105205</name>
</gene>
<protein>
    <submittedName>
        <fullName evidence="2">Prepilin-type N-terminal cleavage/methylation domain-containing protein</fullName>
    </submittedName>
</protein>
<dbReference type="Pfam" id="PF07596">
    <property type="entry name" value="SBP_bac_10"/>
    <property type="match status" value="1"/>
</dbReference>
<dbReference type="STRING" id="1576369.SAMN05421753_105205"/>
<dbReference type="Pfam" id="PF07963">
    <property type="entry name" value="N_methyl"/>
    <property type="match status" value="1"/>
</dbReference>
<dbReference type="RefSeq" id="WP_092049303.1">
    <property type="nucleotide sequence ID" value="NZ_FOQD01000005.1"/>
</dbReference>
<dbReference type="SUPFAM" id="SSF54523">
    <property type="entry name" value="Pili subunits"/>
    <property type="match status" value="1"/>
</dbReference>
<dbReference type="NCBIfam" id="TIGR02532">
    <property type="entry name" value="IV_pilin_GFxxxE"/>
    <property type="match status" value="1"/>
</dbReference>
<dbReference type="Gene3D" id="3.30.700.10">
    <property type="entry name" value="Glycoprotein, Type 4 Pilin"/>
    <property type="match status" value="1"/>
</dbReference>
<proteinExistence type="predicted"/>
<dbReference type="NCBIfam" id="TIGR04294">
    <property type="entry name" value="pre_pil_HX9DG"/>
    <property type="match status" value="1"/>
</dbReference>
<reference evidence="3" key="1">
    <citation type="submission" date="2016-10" db="EMBL/GenBank/DDBJ databases">
        <authorList>
            <person name="Varghese N."/>
            <person name="Submissions S."/>
        </authorList>
    </citation>
    <scope>NUCLEOTIDE SEQUENCE [LARGE SCALE GENOMIC DNA]</scope>
    <source>
        <strain evidence="3">DSM 26348</strain>
    </source>
</reference>
<dbReference type="PANTHER" id="PTHR30093:SF2">
    <property type="entry name" value="TYPE II SECRETION SYSTEM PROTEIN H"/>
    <property type="match status" value="1"/>
</dbReference>
<dbReference type="OrthoDB" id="270727at2"/>
<feature type="domain" description="DUF1559" evidence="1">
    <location>
        <begin position="33"/>
        <end position="300"/>
    </location>
</feature>
<accession>A0A1I3FED6</accession>
<name>A0A1I3FED6_9PLAN</name>
<keyword evidence="3" id="KW-1185">Reference proteome</keyword>
<evidence type="ECO:0000259" key="1">
    <source>
        <dbReference type="Pfam" id="PF07596"/>
    </source>
</evidence>
<dbReference type="Proteomes" id="UP000199518">
    <property type="component" value="Unassembled WGS sequence"/>
</dbReference>
<dbReference type="InterPro" id="IPR012902">
    <property type="entry name" value="N_methyl_site"/>
</dbReference>
<dbReference type="AlphaFoldDB" id="A0A1I3FED6"/>
<dbReference type="EMBL" id="FOQD01000005">
    <property type="protein sequence ID" value="SFI09537.1"/>
    <property type="molecule type" value="Genomic_DNA"/>
</dbReference>